<dbReference type="AlphaFoldDB" id="A0A8C4ZDM6"/>
<feature type="repeat" description="ANK" evidence="3">
    <location>
        <begin position="14"/>
        <end position="46"/>
    </location>
</feature>
<dbReference type="InterPro" id="IPR036770">
    <property type="entry name" value="Ankyrin_rpt-contain_sf"/>
</dbReference>
<dbReference type="Pfam" id="PF00023">
    <property type="entry name" value="Ank"/>
    <property type="match status" value="1"/>
</dbReference>
<keyword evidence="1" id="KW-0677">Repeat</keyword>
<keyword evidence="5" id="KW-1185">Reference proteome</keyword>
<accession>A0A8C4ZDM6</accession>
<dbReference type="PROSITE" id="PS50088">
    <property type="entry name" value="ANK_REPEAT"/>
    <property type="match status" value="1"/>
</dbReference>
<dbReference type="GeneTree" id="ENSGT00940000157073"/>
<evidence type="ECO:0000256" key="3">
    <source>
        <dbReference type="PROSITE-ProRule" id="PRU00023"/>
    </source>
</evidence>
<dbReference type="SUPFAM" id="SSF48403">
    <property type="entry name" value="Ankyrin repeat"/>
    <property type="match status" value="1"/>
</dbReference>
<dbReference type="Pfam" id="PF12796">
    <property type="entry name" value="Ank_2"/>
    <property type="match status" value="1"/>
</dbReference>
<dbReference type="PROSITE" id="PS50297">
    <property type="entry name" value="ANK_REP_REGION"/>
    <property type="match status" value="1"/>
</dbReference>
<dbReference type="GO" id="GO:0005737">
    <property type="term" value="C:cytoplasm"/>
    <property type="evidence" value="ECO:0007669"/>
    <property type="project" value="TreeGrafter"/>
</dbReference>
<dbReference type="Gene3D" id="1.25.40.20">
    <property type="entry name" value="Ankyrin repeat-containing domain"/>
    <property type="match status" value="2"/>
</dbReference>
<dbReference type="Ensembl" id="ENSGMOT00000011315.2">
    <property type="protein sequence ID" value="ENSGMOP00000011017.2"/>
    <property type="gene ID" value="ENSGMOG00000010258.2"/>
</dbReference>
<name>A0A8C4ZDM6_GADMO</name>
<reference evidence="4" key="1">
    <citation type="submission" date="2025-08" db="UniProtKB">
        <authorList>
            <consortium name="Ensembl"/>
        </authorList>
    </citation>
    <scope>IDENTIFICATION</scope>
</reference>
<dbReference type="Proteomes" id="UP000694546">
    <property type="component" value="Chromosome 9"/>
</dbReference>
<sequence>MLLPLTCPRSIKAAGQSPLHSAAAGGHARCLRLLLASGADVNYRMSARHSGNHRDLRRSALYYAVSNGDAGCTRALLEAGARPDLDPLQCLLVAVRSGRHDLARLLLLARADANCYFRVVSDTVFPTALQYALKDAAMMRLLLNHGYDARSCFLCHHGDNDDQGGHAPGQSQRLRCGCGGCEGGAGARTCSLWDHEDPWPAGDHGDKAIPVCCSPATEPSQGSLQGTLRQHQGVEAFRSL</sequence>
<evidence type="ECO:0000313" key="5">
    <source>
        <dbReference type="Proteomes" id="UP000694546"/>
    </source>
</evidence>
<evidence type="ECO:0000256" key="2">
    <source>
        <dbReference type="ARBA" id="ARBA00023043"/>
    </source>
</evidence>
<proteinExistence type="predicted"/>
<dbReference type="SMART" id="SM00248">
    <property type="entry name" value="ANK"/>
    <property type="match status" value="4"/>
</dbReference>
<evidence type="ECO:0000313" key="4">
    <source>
        <dbReference type="Ensembl" id="ENSGMOP00000011017.2"/>
    </source>
</evidence>
<dbReference type="PANTHER" id="PTHR24198:SF187">
    <property type="entry name" value="ANKYRIN REPEAT AND SOCS BOX CONTAINING 15"/>
    <property type="match status" value="1"/>
</dbReference>
<protein>
    <submittedName>
        <fullName evidence="4">Uncharacterized protein</fullName>
    </submittedName>
</protein>
<organism evidence="4 5">
    <name type="scientific">Gadus morhua</name>
    <name type="common">Atlantic cod</name>
    <dbReference type="NCBI Taxonomy" id="8049"/>
    <lineage>
        <taxon>Eukaryota</taxon>
        <taxon>Metazoa</taxon>
        <taxon>Chordata</taxon>
        <taxon>Craniata</taxon>
        <taxon>Vertebrata</taxon>
        <taxon>Euteleostomi</taxon>
        <taxon>Actinopterygii</taxon>
        <taxon>Neopterygii</taxon>
        <taxon>Teleostei</taxon>
        <taxon>Neoteleostei</taxon>
        <taxon>Acanthomorphata</taxon>
        <taxon>Zeiogadaria</taxon>
        <taxon>Gadariae</taxon>
        <taxon>Gadiformes</taxon>
        <taxon>Gadoidei</taxon>
        <taxon>Gadidae</taxon>
        <taxon>Gadus</taxon>
    </lineage>
</organism>
<reference evidence="4" key="2">
    <citation type="submission" date="2025-09" db="UniProtKB">
        <authorList>
            <consortium name="Ensembl"/>
        </authorList>
    </citation>
    <scope>IDENTIFICATION</scope>
</reference>
<evidence type="ECO:0000256" key="1">
    <source>
        <dbReference type="ARBA" id="ARBA00022737"/>
    </source>
</evidence>
<dbReference type="OMA" id="RADANCY"/>
<dbReference type="PANTHER" id="PTHR24198">
    <property type="entry name" value="ANKYRIN REPEAT AND PROTEIN KINASE DOMAIN-CONTAINING PROTEIN"/>
    <property type="match status" value="1"/>
</dbReference>
<keyword evidence="2 3" id="KW-0040">ANK repeat</keyword>
<dbReference type="InterPro" id="IPR002110">
    <property type="entry name" value="Ankyrin_rpt"/>
</dbReference>